<dbReference type="Proteomes" id="UP000294937">
    <property type="component" value="Unassembled WGS sequence"/>
</dbReference>
<feature type="transmembrane region" description="Helical" evidence="5">
    <location>
        <begin position="36"/>
        <end position="56"/>
    </location>
</feature>
<dbReference type="PANTHER" id="PTHR30249">
    <property type="entry name" value="PUTATIVE SEROTONIN TRANSPORTER"/>
    <property type="match status" value="1"/>
</dbReference>
<evidence type="ECO:0000256" key="5">
    <source>
        <dbReference type="SAM" id="Phobius"/>
    </source>
</evidence>
<proteinExistence type="predicted"/>
<comment type="subcellular location">
    <subcellularLocation>
        <location evidence="1">Membrane</location>
        <topology evidence="1">Multi-pass membrane protein</topology>
    </subcellularLocation>
</comment>
<dbReference type="GO" id="GO:0016787">
    <property type="term" value="F:hydrolase activity"/>
    <property type="evidence" value="ECO:0007669"/>
    <property type="project" value="UniProtKB-KW"/>
</dbReference>
<dbReference type="AlphaFoldDB" id="A0A4R3L3K3"/>
<sequence length="227" mass="24929">MEKLIEWIALLVTIVIYMICKKIYQKKPRIWLSPILVVPILLVGMLLLFHIPYASYESGTQWLQQLLGPATVAFAIPMYKYANLLKKHRKVIILSVGFGSLLAIISTFLFAKGLGIHSEIITSLIPRSITTPIAIHVSQAIKGIPTMTAVFVIMTGMMGTVMGTWIIRLGRIRHPLAKGIMFGMGAHGTGTSKAFELGDVEGTFSSLAMIVAAGITIGWVYLFILIT</sequence>
<dbReference type="Pfam" id="PF04172">
    <property type="entry name" value="LrgB"/>
    <property type="match status" value="1"/>
</dbReference>
<keyword evidence="3 5" id="KW-1133">Transmembrane helix</keyword>
<feature type="transmembrane region" description="Helical" evidence="5">
    <location>
        <begin position="207"/>
        <end position="226"/>
    </location>
</feature>
<keyword evidence="7" id="KW-1185">Reference proteome</keyword>
<gene>
    <name evidence="6" type="ORF">EDD58_107143</name>
</gene>
<organism evidence="6 7">
    <name type="scientific">Hazenella coriacea</name>
    <dbReference type="NCBI Taxonomy" id="1179467"/>
    <lineage>
        <taxon>Bacteria</taxon>
        <taxon>Bacillati</taxon>
        <taxon>Bacillota</taxon>
        <taxon>Bacilli</taxon>
        <taxon>Bacillales</taxon>
        <taxon>Thermoactinomycetaceae</taxon>
        <taxon>Hazenella</taxon>
    </lineage>
</organism>
<dbReference type="EMBL" id="SMAG01000007">
    <property type="protein sequence ID" value="TCS93495.1"/>
    <property type="molecule type" value="Genomic_DNA"/>
</dbReference>
<evidence type="ECO:0000256" key="4">
    <source>
        <dbReference type="ARBA" id="ARBA00023136"/>
    </source>
</evidence>
<comment type="caution">
    <text evidence="6">The sequence shown here is derived from an EMBL/GenBank/DDBJ whole genome shotgun (WGS) entry which is preliminary data.</text>
</comment>
<feature type="transmembrane region" description="Helical" evidence="5">
    <location>
        <begin position="147"/>
        <end position="167"/>
    </location>
</feature>
<feature type="transmembrane region" description="Helical" evidence="5">
    <location>
        <begin position="91"/>
        <end position="111"/>
    </location>
</feature>
<feature type="transmembrane region" description="Helical" evidence="5">
    <location>
        <begin position="62"/>
        <end position="79"/>
    </location>
</feature>
<name>A0A4R3L3K3_9BACL</name>
<evidence type="ECO:0000256" key="2">
    <source>
        <dbReference type="ARBA" id="ARBA00022692"/>
    </source>
</evidence>
<dbReference type="InterPro" id="IPR007300">
    <property type="entry name" value="CidB/LrgB"/>
</dbReference>
<keyword evidence="2 5" id="KW-0812">Transmembrane</keyword>
<keyword evidence="6" id="KW-0378">Hydrolase</keyword>
<evidence type="ECO:0000313" key="7">
    <source>
        <dbReference type="Proteomes" id="UP000294937"/>
    </source>
</evidence>
<keyword evidence="4 5" id="KW-0472">Membrane</keyword>
<protein>
    <submittedName>
        <fullName evidence="6">Putative murein hydrolase (TIGR00659 family)</fullName>
    </submittedName>
</protein>
<reference evidence="6 7" key="1">
    <citation type="submission" date="2019-03" db="EMBL/GenBank/DDBJ databases">
        <title>Genomic Encyclopedia of Type Strains, Phase IV (KMG-IV): sequencing the most valuable type-strain genomes for metagenomic binning, comparative biology and taxonomic classification.</title>
        <authorList>
            <person name="Goeker M."/>
        </authorList>
    </citation>
    <scope>NUCLEOTIDE SEQUENCE [LARGE SCALE GENOMIC DNA]</scope>
    <source>
        <strain evidence="6 7">DSM 45707</strain>
    </source>
</reference>
<dbReference type="GO" id="GO:0016020">
    <property type="term" value="C:membrane"/>
    <property type="evidence" value="ECO:0007669"/>
    <property type="project" value="UniProtKB-SubCell"/>
</dbReference>
<evidence type="ECO:0000256" key="3">
    <source>
        <dbReference type="ARBA" id="ARBA00022989"/>
    </source>
</evidence>
<dbReference type="OrthoDB" id="9811701at2"/>
<evidence type="ECO:0000313" key="6">
    <source>
        <dbReference type="EMBL" id="TCS93495.1"/>
    </source>
</evidence>
<accession>A0A4R3L3K3</accession>
<dbReference type="RefSeq" id="WP_131925860.1">
    <property type="nucleotide sequence ID" value="NZ_SMAG01000007.1"/>
</dbReference>
<evidence type="ECO:0000256" key="1">
    <source>
        <dbReference type="ARBA" id="ARBA00004141"/>
    </source>
</evidence>
<dbReference type="PANTHER" id="PTHR30249:SF3">
    <property type="entry name" value="MUREIN HYDROLASE EXPORT REGULATOR"/>
    <property type="match status" value="1"/>
</dbReference>
<feature type="transmembrane region" description="Helical" evidence="5">
    <location>
        <begin position="6"/>
        <end position="24"/>
    </location>
</feature>